<dbReference type="InterPro" id="IPR003495">
    <property type="entry name" value="CobW/HypB/UreG_nucleotide-bd"/>
</dbReference>
<dbReference type="GO" id="GO:0005737">
    <property type="term" value="C:cytoplasm"/>
    <property type="evidence" value="ECO:0007669"/>
    <property type="project" value="TreeGrafter"/>
</dbReference>
<dbReference type="SUPFAM" id="SSF52540">
    <property type="entry name" value="P-loop containing nucleoside triphosphate hydrolases"/>
    <property type="match status" value="1"/>
</dbReference>
<dbReference type="CDD" id="cd03112">
    <property type="entry name" value="CobW-like"/>
    <property type="match status" value="1"/>
</dbReference>
<keyword evidence="3" id="KW-0143">Chaperone</keyword>
<evidence type="ECO:0000256" key="2">
    <source>
        <dbReference type="ARBA" id="ARBA00022801"/>
    </source>
</evidence>
<dbReference type="RefSeq" id="WP_328858496.1">
    <property type="nucleotide sequence ID" value="NZ_CP108021.1"/>
</dbReference>
<protein>
    <submittedName>
        <fullName evidence="7">GTP-binding protein</fullName>
    </submittedName>
</protein>
<dbReference type="InterPro" id="IPR011629">
    <property type="entry name" value="CobW-like_C"/>
</dbReference>
<dbReference type="SUPFAM" id="SSF90002">
    <property type="entry name" value="Hypothetical protein YjiA, C-terminal domain"/>
    <property type="match status" value="1"/>
</dbReference>
<dbReference type="KEGG" id="whr:OG579_06370"/>
<dbReference type="InterPro" id="IPR051316">
    <property type="entry name" value="Zinc-reg_GTPase_activator"/>
</dbReference>
<evidence type="ECO:0000256" key="1">
    <source>
        <dbReference type="ARBA" id="ARBA00022741"/>
    </source>
</evidence>
<dbReference type="AlphaFoldDB" id="A0AAU4K5V4"/>
<dbReference type="Pfam" id="PF07683">
    <property type="entry name" value="CobW_C"/>
    <property type="match status" value="1"/>
</dbReference>
<gene>
    <name evidence="7" type="ORF">OG579_06370</name>
</gene>
<dbReference type="SMART" id="SM00833">
    <property type="entry name" value="CobW_C"/>
    <property type="match status" value="1"/>
</dbReference>
<proteinExistence type="inferred from homology"/>
<name>A0AAU4K5V4_9NOCA</name>
<dbReference type="GO" id="GO:0000166">
    <property type="term" value="F:nucleotide binding"/>
    <property type="evidence" value="ECO:0007669"/>
    <property type="project" value="UniProtKB-KW"/>
</dbReference>
<accession>A0AAU4K5V4</accession>
<dbReference type="Gene3D" id="3.30.1220.10">
    <property type="entry name" value="CobW-like, C-terminal domain"/>
    <property type="match status" value="1"/>
</dbReference>
<dbReference type="PANTHER" id="PTHR13748:SF62">
    <property type="entry name" value="COBW DOMAIN-CONTAINING PROTEIN"/>
    <property type="match status" value="1"/>
</dbReference>
<evidence type="ECO:0000259" key="6">
    <source>
        <dbReference type="SMART" id="SM00833"/>
    </source>
</evidence>
<organism evidence="7 8">
    <name type="scientific">Williamsia herbipolensis</name>
    <dbReference type="NCBI Taxonomy" id="1603258"/>
    <lineage>
        <taxon>Bacteria</taxon>
        <taxon>Bacillati</taxon>
        <taxon>Actinomycetota</taxon>
        <taxon>Actinomycetes</taxon>
        <taxon>Mycobacteriales</taxon>
        <taxon>Nocardiaceae</taxon>
        <taxon>Williamsia</taxon>
    </lineage>
</organism>
<dbReference type="Pfam" id="PF02492">
    <property type="entry name" value="cobW"/>
    <property type="match status" value="1"/>
</dbReference>
<evidence type="ECO:0000256" key="5">
    <source>
        <dbReference type="ARBA" id="ARBA00049117"/>
    </source>
</evidence>
<dbReference type="Proteomes" id="UP001432128">
    <property type="component" value="Chromosome"/>
</dbReference>
<dbReference type="EMBL" id="CP108021">
    <property type="protein sequence ID" value="WUM21413.1"/>
    <property type="molecule type" value="Genomic_DNA"/>
</dbReference>
<keyword evidence="2" id="KW-0378">Hydrolase</keyword>
<comment type="catalytic activity">
    <reaction evidence="5">
        <text>GTP + H2O = GDP + phosphate + H(+)</text>
        <dbReference type="Rhea" id="RHEA:19669"/>
        <dbReference type="ChEBI" id="CHEBI:15377"/>
        <dbReference type="ChEBI" id="CHEBI:15378"/>
        <dbReference type="ChEBI" id="CHEBI:37565"/>
        <dbReference type="ChEBI" id="CHEBI:43474"/>
        <dbReference type="ChEBI" id="CHEBI:58189"/>
    </reaction>
    <physiologicalReaction direction="left-to-right" evidence="5">
        <dbReference type="Rhea" id="RHEA:19670"/>
    </physiologicalReaction>
</comment>
<dbReference type="GO" id="GO:0016787">
    <property type="term" value="F:hydrolase activity"/>
    <property type="evidence" value="ECO:0007669"/>
    <property type="project" value="UniProtKB-KW"/>
</dbReference>
<evidence type="ECO:0000256" key="4">
    <source>
        <dbReference type="ARBA" id="ARBA00034320"/>
    </source>
</evidence>
<comment type="similarity">
    <text evidence="4">Belongs to the SIMIBI class G3E GTPase family. ZNG1 subfamily.</text>
</comment>
<dbReference type="PANTHER" id="PTHR13748">
    <property type="entry name" value="COBW-RELATED"/>
    <property type="match status" value="1"/>
</dbReference>
<keyword evidence="8" id="KW-1185">Reference proteome</keyword>
<dbReference type="InterPro" id="IPR027417">
    <property type="entry name" value="P-loop_NTPase"/>
</dbReference>
<dbReference type="Gene3D" id="3.40.50.300">
    <property type="entry name" value="P-loop containing nucleotide triphosphate hydrolases"/>
    <property type="match status" value="1"/>
</dbReference>
<evidence type="ECO:0000256" key="3">
    <source>
        <dbReference type="ARBA" id="ARBA00023186"/>
    </source>
</evidence>
<evidence type="ECO:0000313" key="7">
    <source>
        <dbReference type="EMBL" id="WUM21413.1"/>
    </source>
</evidence>
<evidence type="ECO:0000313" key="8">
    <source>
        <dbReference type="Proteomes" id="UP001432128"/>
    </source>
</evidence>
<feature type="domain" description="CobW C-terminal" evidence="6">
    <location>
        <begin position="232"/>
        <end position="321"/>
    </location>
</feature>
<keyword evidence="1" id="KW-0547">Nucleotide-binding</keyword>
<reference evidence="7 8" key="1">
    <citation type="submission" date="2022-10" db="EMBL/GenBank/DDBJ databases">
        <title>The complete genomes of actinobacterial strains from the NBC collection.</title>
        <authorList>
            <person name="Joergensen T.S."/>
            <person name="Alvarez Arevalo M."/>
            <person name="Sterndorff E.B."/>
            <person name="Faurdal D."/>
            <person name="Vuksanovic O."/>
            <person name="Mourched A.-S."/>
            <person name="Charusanti P."/>
            <person name="Shaw S."/>
            <person name="Blin K."/>
            <person name="Weber T."/>
        </authorList>
    </citation>
    <scope>NUCLEOTIDE SEQUENCE [LARGE SCALE GENOMIC DNA]</scope>
    <source>
        <strain evidence="7 8">NBC_00319</strain>
    </source>
</reference>
<sequence>MSAQRNRAVPVIVVAGFLGAGKTTLLNHVLRTADGRRIGVVVNDFGAVSIDALLVAGAVDGAVTLGNGCICCTVDADSLETVLAGLVAPSAGLDAVVIEASGLAEPTTLVRMVAAAAGPRIAYGGLIYLVDAEHVEQTRARHPEVDRHIAIADLVLVNKSDRVAAEVLAGVRTSLRELNPTAAFHVTDHAAVDAAMLFDPVERAADTGPRQLELADLLDDTAHDHGHLHDGYQSVALTVDDPLDPRRLAAFLERPPAGTYRVKGVTHFDVAGHRGAFSVHAVGGHVTVADMPADHPRSTDLIVIGSGLDVDAVRRDLATVVRGDDPVDRQSMLAVTRYRAPRRRAS</sequence>
<dbReference type="InterPro" id="IPR036627">
    <property type="entry name" value="CobW-likC_sf"/>
</dbReference>